<dbReference type="EC" id="6.3.2.12" evidence="5"/>
<evidence type="ECO:0000256" key="11">
    <source>
        <dbReference type="ARBA" id="ARBA00022840"/>
    </source>
</evidence>
<name>A0ABW6DCX2_9BACT</name>
<dbReference type="SUPFAM" id="SSF53623">
    <property type="entry name" value="MurD-like peptide ligases, catalytic domain"/>
    <property type="match status" value="1"/>
</dbReference>
<dbReference type="RefSeq" id="WP_377982354.1">
    <property type="nucleotide sequence ID" value="NZ_JBBKXZ010000001.1"/>
</dbReference>
<evidence type="ECO:0000256" key="19">
    <source>
        <dbReference type="ARBA" id="ARBA00049035"/>
    </source>
</evidence>
<comment type="pathway">
    <text evidence="2">Cofactor biosynthesis; tetrahydrofolate biosynthesis; 7,8-dihydrofolate from 2-amino-4-hydroxy-6-hydroxymethyl-7,8-dihydropteridine diphosphate and 4-aminobenzoate: step 2/2.</text>
</comment>
<dbReference type="PANTHER" id="PTHR11136">
    <property type="entry name" value="FOLYLPOLYGLUTAMATE SYNTHASE-RELATED"/>
    <property type="match status" value="1"/>
</dbReference>
<evidence type="ECO:0000256" key="9">
    <source>
        <dbReference type="ARBA" id="ARBA00022723"/>
    </source>
</evidence>
<evidence type="ECO:0000259" key="23">
    <source>
        <dbReference type="Pfam" id="PF08245"/>
    </source>
</evidence>
<dbReference type="Pfam" id="PF02875">
    <property type="entry name" value="Mur_ligase_C"/>
    <property type="match status" value="1"/>
</dbReference>
<dbReference type="EC" id="6.3.2.17" evidence="6"/>
<keyword evidence="10 21" id="KW-0547">Nucleotide-binding</keyword>
<dbReference type="InterPro" id="IPR036565">
    <property type="entry name" value="Mur-like_cat_sf"/>
</dbReference>
<evidence type="ECO:0000256" key="8">
    <source>
        <dbReference type="ARBA" id="ARBA00022598"/>
    </source>
</evidence>
<evidence type="ECO:0000256" key="21">
    <source>
        <dbReference type="PIRNR" id="PIRNR001563"/>
    </source>
</evidence>
<dbReference type="PIRSF" id="PIRSF001563">
    <property type="entry name" value="Folylpolyglu_synth"/>
    <property type="match status" value="1"/>
</dbReference>
<comment type="catalytic activity">
    <reaction evidence="19">
        <text>(6R)-5,10-methylenetetrahydrofolyl-(gamma-L-Glu)(n) + L-glutamate + ATP = (6R)-5,10-methylenetetrahydrofolyl-(gamma-L-Glu)(n+1) + ADP + phosphate + H(+)</text>
        <dbReference type="Rhea" id="RHEA:51912"/>
        <dbReference type="Rhea" id="RHEA-COMP:13257"/>
        <dbReference type="Rhea" id="RHEA-COMP:13258"/>
        <dbReference type="ChEBI" id="CHEBI:15378"/>
        <dbReference type="ChEBI" id="CHEBI:29985"/>
        <dbReference type="ChEBI" id="CHEBI:30616"/>
        <dbReference type="ChEBI" id="CHEBI:43474"/>
        <dbReference type="ChEBI" id="CHEBI:136572"/>
        <dbReference type="ChEBI" id="CHEBI:456216"/>
        <dbReference type="EC" id="6.3.2.17"/>
    </reaction>
</comment>
<evidence type="ECO:0000256" key="20">
    <source>
        <dbReference type="ARBA" id="ARBA00049161"/>
    </source>
</evidence>
<dbReference type="Pfam" id="PF08245">
    <property type="entry name" value="Mur_ligase_M"/>
    <property type="match status" value="1"/>
</dbReference>
<gene>
    <name evidence="24" type="ORF">U0R10_03040</name>
</gene>
<dbReference type="GO" id="GO:0016874">
    <property type="term" value="F:ligase activity"/>
    <property type="evidence" value="ECO:0007669"/>
    <property type="project" value="UniProtKB-KW"/>
</dbReference>
<dbReference type="PANTHER" id="PTHR11136:SF0">
    <property type="entry name" value="DIHYDROFOLATE SYNTHETASE-RELATED"/>
    <property type="match status" value="1"/>
</dbReference>
<feature type="domain" description="Mur ligase C-terminal" evidence="22">
    <location>
        <begin position="303"/>
        <end position="418"/>
    </location>
</feature>
<keyword evidence="11 21" id="KW-0067">ATP-binding</keyword>
<keyword evidence="8 21" id="KW-0436">Ligase</keyword>
<keyword evidence="9" id="KW-0479">Metal-binding</keyword>
<comment type="catalytic activity">
    <reaction evidence="18">
        <text>10-formyltetrahydrofolyl-(gamma-L-Glu)(n) + L-glutamate + ATP = 10-formyltetrahydrofolyl-(gamma-L-Glu)(n+1) + ADP + phosphate + H(+)</text>
        <dbReference type="Rhea" id="RHEA:51904"/>
        <dbReference type="Rhea" id="RHEA-COMP:13088"/>
        <dbReference type="Rhea" id="RHEA-COMP:14300"/>
        <dbReference type="ChEBI" id="CHEBI:15378"/>
        <dbReference type="ChEBI" id="CHEBI:29985"/>
        <dbReference type="ChEBI" id="CHEBI:30616"/>
        <dbReference type="ChEBI" id="CHEBI:43474"/>
        <dbReference type="ChEBI" id="CHEBI:134413"/>
        <dbReference type="ChEBI" id="CHEBI:456216"/>
        <dbReference type="EC" id="6.3.2.17"/>
    </reaction>
</comment>
<dbReference type="InterPro" id="IPR036615">
    <property type="entry name" value="Mur_ligase_C_dom_sf"/>
</dbReference>
<keyword evidence="13" id="KW-0289">Folate biosynthesis</keyword>
<comment type="caution">
    <text evidence="24">The sequence shown here is derived from an EMBL/GenBank/DDBJ whole genome shotgun (WGS) entry which is preliminary data.</text>
</comment>
<evidence type="ECO:0000256" key="13">
    <source>
        <dbReference type="ARBA" id="ARBA00022909"/>
    </source>
</evidence>
<proteinExistence type="inferred from homology"/>
<evidence type="ECO:0000256" key="6">
    <source>
        <dbReference type="ARBA" id="ARBA00013025"/>
    </source>
</evidence>
<sequence length="427" mass="47470">MTYEEVVNFLYAQLPVFHREGKKAFKPGLGNIQQLAAQLGNPQQHFKSLHIAGTNGKGSSSHFMASILQEQGFRVGLYTSPHLKSFTERIKVNGKEVSKKWVVAFFQKHQDLISEIRPSFFEWTVLMAFAYFQEQGVDYAIIETGLGGRLDSTNIIEPIATYITNIGYDHQDILGDTLTEIASEKAGIIKSQIPILISERQEEIQAVFEATALERNAPLQFATDVVKISQVSQNGLELHLLAHTEVWGDLEIISPYAGAYQVHNIRGVIAWCAQLSKMHVLQLTARSVQRGIQLARENTQLRGRWEIMGREPWVVADTAHNASGITEVLGQVAKMKIAQLHIILGMVADKDLDRVLGLFPTDAQYYFTQASNPRALSANELQAKANIFGLQGKTFTNVNVALATARKTQADFILITGSTYMVAEIAE</sequence>
<dbReference type="EMBL" id="JBBKXZ010000001">
    <property type="protein sequence ID" value="MFD3393589.1"/>
    <property type="molecule type" value="Genomic_DNA"/>
</dbReference>
<dbReference type="InterPro" id="IPR013221">
    <property type="entry name" value="Mur_ligase_cen"/>
</dbReference>
<protein>
    <recommendedName>
        <fullName evidence="7">Dihydrofolate synthase/folylpolyglutamate synthase</fullName>
        <ecNumber evidence="5">6.3.2.12</ecNumber>
        <ecNumber evidence="6">6.3.2.17</ecNumber>
    </recommendedName>
    <alternativeName>
        <fullName evidence="16">Folylpoly-gamma-glutamate synthetase-dihydrofolate synthetase</fullName>
    </alternativeName>
    <alternativeName>
        <fullName evidence="14">Folylpolyglutamate synthetase</fullName>
    </alternativeName>
    <alternativeName>
        <fullName evidence="15">Tetrahydrofolylpolyglutamate synthase</fullName>
    </alternativeName>
</protein>
<dbReference type="SUPFAM" id="SSF53244">
    <property type="entry name" value="MurD-like peptide ligases, peptide-binding domain"/>
    <property type="match status" value="1"/>
</dbReference>
<evidence type="ECO:0000259" key="22">
    <source>
        <dbReference type="Pfam" id="PF02875"/>
    </source>
</evidence>
<accession>A0ABW6DCX2</accession>
<evidence type="ECO:0000256" key="5">
    <source>
        <dbReference type="ARBA" id="ARBA00013023"/>
    </source>
</evidence>
<evidence type="ECO:0000256" key="10">
    <source>
        <dbReference type="ARBA" id="ARBA00022741"/>
    </source>
</evidence>
<comment type="function">
    <text evidence="1">Functions in two distinct reactions of the de novo folate biosynthetic pathway. Catalyzes the addition of a glutamate residue to dihydropteroate (7,8-dihydropteroate or H2Pte) to form dihydrofolate (7,8-dihydrofolate monoglutamate or H2Pte-Glu). Also catalyzes successive additions of L-glutamate to tetrahydrofolate or 10-formyltetrahydrofolate or 5,10-methylenetetrahydrofolate, leading to folylpolyglutamate derivatives.</text>
</comment>
<dbReference type="PROSITE" id="PS01011">
    <property type="entry name" value="FOLYLPOLYGLU_SYNT_1"/>
    <property type="match status" value="1"/>
</dbReference>
<evidence type="ECO:0000256" key="7">
    <source>
        <dbReference type="ARBA" id="ARBA00019357"/>
    </source>
</evidence>
<comment type="pathway">
    <text evidence="3">Cofactor biosynthesis; tetrahydrofolylpolyglutamate biosynthesis.</text>
</comment>
<dbReference type="InterPro" id="IPR001645">
    <property type="entry name" value="Folylpolyglutamate_synth"/>
</dbReference>
<evidence type="ECO:0000313" key="25">
    <source>
        <dbReference type="Proteomes" id="UP001598138"/>
    </source>
</evidence>
<reference evidence="24 25" key="1">
    <citation type="submission" date="2024-03" db="EMBL/GenBank/DDBJ databases">
        <title>Aquirufa genome sequencing.</title>
        <authorList>
            <person name="Pitt A."/>
            <person name="Hahn M.W."/>
        </authorList>
    </citation>
    <scope>NUCLEOTIDE SEQUENCE [LARGE SCALE GENOMIC DNA]</scope>
    <source>
        <strain evidence="24 25">OSTEICH-129V</strain>
    </source>
</reference>
<dbReference type="Proteomes" id="UP001598138">
    <property type="component" value="Unassembled WGS sequence"/>
</dbReference>
<comment type="catalytic activity">
    <reaction evidence="20">
        <text>7,8-dihydropteroate + L-glutamate + ATP = 7,8-dihydrofolate + ADP + phosphate + H(+)</text>
        <dbReference type="Rhea" id="RHEA:23584"/>
        <dbReference type="ChEBI" id="CHEBI:15378"/>
        <dbReference type="ChEBI" id="CHEBI:17839"/>
        <dbReference type="ChEBI" id="CHEBI:29985"/>
        <dbReference type="ChEBI" id="CHEBI:30616"/>
        <dbReference type="ChEBI" id="CHEBI:43474"/>
        <dbReference type="ChEBI" id="CHEBI:57451"/>
        <dbReference type="ChEBI" id="CHEBI:456216"/>
        <dbReference type="EC" id="6.3.2.12"/>
    </reaction>
</comment>
<comment type="similarity">
    <text evidence="4 21">Belongs to the folylpolyglutamate synthase family.</text>
</comment>
<evidence type="ECO:0000256" key="1">
    <source>
        <dbReference type="ARBA" id="ARBA00002714"/>
    </source>
</evidence>
<dbReference type="Gene3D" id="3.40.1190.10">
    <property type="entry name" value="Mur-like, catalytic domain"/>
    <property type="match status" value="1"/>
</dbReference>
<evidence type="ECO:0000313" key="24">
    <source>
        <dbReference type="EMBL" id="MFD3393589.1"/>
    </source>
</evidence>
<evidence type="ECO:0000256" key="18">
    <source>
        <dbReference type="ARBA" id="ARBA00047808"/>
    </source>
</evidence>
<evidence type="ECO:0000256" key="2">
    <source>
        <dbReference type="ARBA" id="ARBA00004799"/>
    </source>
</evidence>
<feature type="domain" description="Mur ligase central" evidence="23">
    <location>
        <begin position="51"/>
        <end position="270"/>
    </location>
</feature>
<evidence type="ECO:0000256" key="3">
    <source>
        <dbReference type="ARBA" id="ARBA00005150"/>
    </source>
</evidence>
<keyword evidence="12" id="KW-0460">Magnesium</keyword>
<organism evidence="24 25">
    <name type="scientific">Aquirufa avitistagni</name>
    <dbReference type="NCBI Taxonomy" id="3104728"/>
    <lineage>
        <taxon>Bacteria</taxon>
        <taxon>Pseudomonadati</taxon>
        <taxon>Bacteroidota</taxon>
        <taxon>Cytophagia</taxon>
        <taxon>Cytophagales</taxon>
        <taxon>Flectobacillaceae</taxon>
        <taxon>Aquirufa</taxon>
    </lineage>
</organism>
<dbReference type="InterPro" id="IPR018109">
    <property type="entry name" value="Folylpolyglutamate_synth_CS"/>
</dbReference>
<evidence type="ECO:0000256" key="14">
    <source>
        <dbReference type="ARBA" id="ARBA00030048"/>
    </source>
</evidence>
<comment type="catalytic activity">
    <reaction evidence="17">
        <text>(6S)-5,6,7,8-tetrahydrofolyl-(gamma-L-Glu)(n) + L-glutamate + ATP = (6S)-5,6,7,8-tetrahydrofolyl-(gamma-L-Glu)(n+1) + ADP + phosphate + H(+)</text>
        <dbReference type="Rhea" id="RHEA:10580"/>
        <dbReference type="Rhea" id="RHEA-COMP:14738"/>
        <dbReference type="Rhea" id="RHEA-COMP:14740"/>
        <dbReference type="ChEBI" id="CHEBI:15378"/>
        <dbReference type="ChEBI" id="CHEBI:29985"/>
        <dbReference type="ChEBI" id="CHEBI:30616"/>
        <dbReference type="ChEBI" id="CHEBI:43474"/>
        <dbReference type="ChEBI" id="CHEBI:141005"/>
        <dbReference type="ChEBI" id="CHEBI:456216"/>
        <dbReference type="EC" id="6.3.2.17"/>
    </reaction>
</comment>
<dbReference type="InterPro" id="IPR004101">
    <property type="entry name" value="Mur_ligase_C"/>
</dbReference>
<evidence type="ECO:0000256" key="12">
    <source>
        <dbReference type="ARBA" id="ARBA00022842"/>
    </source>
</evidence>
<keyword evidence="25" id="KW-1185">Reference proteome</keyword>
<evidence type="ECO:0000256" key="17">
    <source>
        <dbReference type="ARBA" id="ARBA00047493"/>
    </source>
</evidence>
<dbReference type="NCBIfam" id="TIGR01499">
    <property type="entry name" value="folC"/>
    <property type="match status" value="1"/>
</dbReference>
<dbReference type="Gene3D" id="3.90.190.20">
    <property type="entry name" value="Mur ligase, C-terminal domain"/>
    <property type="match status" value="1"/>
</dbReference>
<evidence type="ECO:0000256" key="16">
    <source>
        <dbReference type="ARBA" id="ARBA00032510"/>
    </source>
</evidence>
<evidence type="ECO:0000256" key="4">
    <source>
        <dbReference type="ARBA" id="ARBA00008276"/>
    </source>
</evidence>
<evidence type="ECO:0000256" key="15">
    <source>
        <dbReference type="ARBA" id="ARBA00030592"/>
    </source>
</evidence>
<dbReference type="PROSITE" id="PS01012">
    <property type="entry name" value="FOLYLPOLYGLU_SYNT_2"/>
    <property type="match status" value="1"/>
</dbReference>